<dbReference type="Pfam" id="PF04909">
    <property type="entry name" value="Amidohydro_2"/>
    <property type="match status" value="1"/>
</dbReference>
<accession>A0ABY3RRM6</accession>
<dbReference type="InterPro" id="IPR032466">
    <property type="entry name" value="Metal_Hydrolase"/>
</dbReference>
<evidence type="ECO:0000313" key="3">
    <source>
        <dbReference type="EMBL" id="UGS25519.1"/>
    </source>
</evidence>
<proteinExistence type="predicted"/>
<dbReference type="SUPFAM" id="SSF51556">
    <property type="entry name" value="Metallo-dependent hydrolases"/>
    <property type="match status" value="1"/>
</dbReference>
<sequence>MSTLAAELPGIDAHTHLDGGRFDPAVLELGERLGIGLFLCSNLGAFQPHPGMDEVREMNGVLAGELRRHPERLRGYCYVNPRFGREALDDLRRNVEDRGMIGVKLWIATLADDPLTDPILEYAAAHRLIVLAHAWRKTVQRFPYESTAVHIARAAARHPEVRFVMAHLGGQPDTAADVVRPHANVAVDTSGTIIGAGEVALAVRRLGADRVVFGSDLHHIDLAANVGKVLGAGLDAEQEERVFGGNLRRWLAEVGS</sequence>
<dbReference type="Gene3D" id="3.20.20.140">
    <property type="entry name" value="Metal-dependent hydrolases"/>
    <property type="match status" value="1"/>
</dbReference>
<dbReference type="Proteomes" id="UP001199642">
    <property type="component" value="Chromosome"/>
</dbReference>
<dbReference type="PANTHER" id="PTHR21240:SF28">
    <property type="entry name" value="ISO-OROTATE DECARBOXYLASE (EUROFUNG)"/>
    <property type="match status" value="1"/>
</dbReference>
<dbReference type="InterPro" id="IPR032465">
    <property type="entry name" value="ACMSD"/>
</dbReference>
<feature type="domain" description="Amidohydrolase-related" evidence="2">
    <location>
        <begin position="11"/>
        <end position="250"/>
    </location>
</feature>
<dbReference type="PANTHER" id="PTHR21240">
    <property type="entry name" value="2-AMINO-3-CARBOXYLMUCONATE-6-SEMIALDEHYDE DECARBOXYLASE"/>
    <property type="match status" value="1"/>
</dbReference>
<dbReference type="InterPro" id="IPR006680">
    <property type="entry name" value="Amidohydro-rel"/>
</dbReference>
<reference evidence="3 4" key="1">
    <citation type="submission" date="2023-01" db="EMBL/GenBank/DDBJ databases">
        <title>Characterization of estradiol degrading bacteria Microbacterium sp. MZT7 and reveal degrading genes through genome analysis.</title>
        <authorList>
            <person name="Hao P."/>
            <person name="Gao Y."/>
        </authorList>
    </citation>
    <scope>NUCLEOTIDE SEQUENCE [LARGE SCALE GENOMIC DNA]</scope>
    <source>
        <strain evidence="3 4">MZT7</strain>
    </source>
</reference>
<dbReference type="RefSeq" id="WP_231819362.1">
    <property type="nucleotide sequence ID" value="NZ_CP082781.1"/>
</dbReference>
<keyword evidence="1" id="KW-0456">Lyase</keyword>
<evidence type="ECO:0000256" key="1">
    <source>
        <dbReference type="ARBA" id="ARBA00023239"/>
    </source>
</evidence>
<keyword evidence="4" id="KW-1185">Reference proteome</keyword>
<organism evidence="3 4">
    <name type="scientific">Microbacterium resistens</name>
    <dbReference type="NCBI Taxonomy" id="156977"/>
    <lineage>
        <taxon>Bacteria</taxon>
        <taxon>Bacillati</taxon>
        <taxon>Actinomycetota</taxon>
        <taxon>Actinomycetes</taxon>
        <taxon>Micrococcales</taxon>
        <taxon>Microbacteriaceae</taxon>
        <taxon>Microbacterium</taxon>
    </lineage>
</organism>
<evidence type="ECO:0000259" key="2">
    <source>
        <dbReference type="Pfam" id="PF04909"/>
    </source>
</evidence>
<dbReference type="EMBL" id="CP082781">
    <property type="protein sequence ID" value="UGS25519.1"/>
    <property type="molecule type" value="Genomic_DNA"/>
</dbReference>
<name>A0ABY3RRM6_9MICO</name>
<evidence type="ECO:0000313" key="4">
    <source>
        <dbReference type="Proteomes" id="UP001199642"/>
    </source>
</evidence>
<protein>
    <submittedName>
        <fullName evidence="3">Amidohydrolase family protein</fullName>
    </submittedName>
</protein>
<gene>
    <name evidence="3" type="ORF">K8F61_12630</name>
</gene>